<dbReference type="InterPro" id="IPR036638">
    <property type="entry name" value="HLH_DNA-bd_sf"/>
</dbReference>
<feature type="region of interest" description="Disordered" evidence="2">
    <location>
        <begin position="1"/>
        <end position="27"/>
    </location>
</feature>
<feature type="region of interest" description="Disordered" evidence="2">
    <location>
        <begin position="112"/>
        <end position="191"/>
    </location>
</feature>
<dbReference type="Gene3D" id="4.10.280.10">
    <property type="entry name" value="Helix-loop-helix DNA-binding domain"/>
    <property type="match status" value="1"/>
</dbReference>
<dbReference type="PANTHER" id="PTHR47336">
    <property type="entry name" value="TRANSCRIPTION FACTOR HMS1-RELATED"/>
    <property type="match status" value="1"/>
</dbReference>
<dbReference type="SMART" id="SM00353">
    <property type="entry name" value="HLH"/>
    <property type="match status" value="1"/>
</dbReference>
<protein>
    <recommendedName>
        <fullName evidence="3">BHLH domain-containing protein</fullName>
    </recommendedName>
</protein>
<dbReference type="PANTHER" id="PTHR47336:SF2">
    <property type="entry name" value="TRANSCRIPTION FACTOR HMS1-RELATED"/>
    <property type="match status" value="1"/>
</dbReference>
<dbReference type="InterPro" id="IPR052099">
    <property type="entry name" value="Regulatory_TF_Diverse"/>
</dbReference>
<name>A0AAJ0GWM2_9PEZI</name>
<evidence type="ECO:0000256" key="2">
    <source>
        <dbReference type="SAM" id="MobiDB-lite"/>
    </source>
</evidence>
<comment type="caution">
    <text evidence="4">The sequence shown here is derived from an EMBL/GenBank/DDBJ whole genome shotgun (WGS) entry which is preliminary data.</text>
</comment>
<dbReference type="Proteomes" id="UP001273166">
    <property type="component" value="Unassembled WGS sequence"/>
</dbReference>
<accession>A0AAJ0GWM2</accession>
<dbReference type="EMBL" id="JAUDZG010000003">
    <property type="protein sequence ID" value="KAK3307437.1"/>
    <property type="molecule type" value="Genomic_DNA"/>
</dbReference>
<evidence type="ECO:0000313" key="5">
    <source>
        <dbReference type="Proteomes" id="UP001273166"/>
    </source>
</evidence>
<evidence type="ECO:0000256" key="1">
    <source>
        <dbReference type="SAM" id="Coils"/>
    </source>
</evidence>
<dbReference type="GO" id="GO:0046983">
    <property type="term" value="F:protein dimerization activity"/>
    <property type="evidence" value="ECO:0007669"/>
    <property type="project" value="InterPro"/>
</dbReference>
<dbReference type="InterPro" id="IPR011598">
    <property type="entry name" value="bHLH_dom"/>
</dbReference>
<dbReference type="GeneID" id="87881101"/>
<dbReference type="Pfam" id="PF00010">
    <property type="entry name" value="HLH"/>
    <property type="match status" value="1"/>
</dbReference>
<reference evidence="4" key="1">
    <citation type="journal article" date="2023" name="Mol. Phylogenet. Evol.">
        <title>Genome-scale phylogeny and comparative genomics of the fungal order Sordariales.</title>
        <authorList>
            <person name="Hensen N."/>
            <person name="Bonometti L."/>
            <person name="Westerberg I."/>
            <person name="Brannstrom I.O."/>
            <person name="Guillou S."/>
            <person name="Cros-Aarteil S."/>
            <person name="Calhoun S."/>
            <person name="Haridas S."/>
            <person name="Kuo A."/>
            <person name="Mondo S."/>
            <person name="Pangilinan J."/>
            <person name="Riley R."/>
            <person name="LaButti K."/>
            <person name="Andreopoulos B."/>
            <person name="Lipzen A."/>
            <person name="Chen C."/>
            <person name="Yan M."/>
            <person name="Daum C."/>
            <person name="Ng V."/>
            <person name="Clum A."/>
            <person name="Steindorff A."/>
            <person name="Ohm R.A."/>
            <person name="Martin F."/>
            <person name="Silar P."/>
            <person name="Natvig D.O."/>
            <person name="Lalanne C."/>
            <person name="Gautier V."/>
            <person name="Ament-Velasquez S.L."/>
            <person name="Kruys A."/>
            <person name="Hutchinson M.I."/>
            <person name="Powell A.J."/>
            <person name="Barry K."/>
            <person name="Miller A.N."/>
            <person name="Grigoriev I.V."/>
            <person name="Debuchy R."/>
            <person name="Gladieux P."/>
            <person name="Hiltunen Thoren M."/>
            <person name="Johannesson H."/>
        </authorList>
    </citation>
    <scope>NUCLEOTIDE SEQUENCE</scope>
    <source>
        <strain evidence="4">CBS 333.67</strain>
    </source>
</reference>
<sequence>MKPNTSTVGLNGEMGSDLGKTGLSSALDQQSPGLDLLPWCPSDTPYTDSMPLDGPGCDYFPLRSTSASVFLDPGASFLPWATFPGVPLSTQYLAASDLASVNSGSVMQVGGSPWSKPIPDKPSVSSHTEHIPPAAAEAKRGRAKAYTRQHSIQLRTAPRKPRRSWVTAASHTPDADNKGNRSPPTDDDDLTAEERRARRNHNLVEKQYRNRLNAQFERLLAVLPVDECRTRAGTMDRVETSGVDEKRMSKAEVLELATRRIRTLEVERNQLLRERRELLRSIEVMMAGAVGARPGIPIAGLGVAVGGN</sequence>
<keyword evidence="1" id="KW-0175">Coiled coil</keyword>
<dbReference type="RefSeq" id="XP_062723217.1">
    <property type="nucleotide sequence ID" value="XM_062862272.1"/>
</dbReference>
<dbReference type="SUPFAM" id="SSF47459">
    <property type="entry name" value="HLH, helix-loop-helix DNA-binding domain"/>
    <property type="match status" value="1"/>
</dbReference>
<reference evidence="4" key="2">
    <citation type="submission" date="2023-06" db="EMBL/GenBank/DDBJ databases">
        <authorList>
            <consortium name="Lawrence Berkeley National Laboratory"/>
            <person name="Mondo S.J."/>
            <person name="Hensen N."/>
            <person name="Bonometti L."/>
            <person name="Westerberg I."/>
            <person name="Brannstrom I.O."/>
            <person name="Guillou S."/>
            <person name="Cros-Aarteil S."/>
            <person name="Calhoun S."/>
            <person name="Haridas S."/>
            <person name="Kuo A."/>
            <person name="Pangilinan J."/>
            <person name="Riley R."/>
            <person name="Labutti K."/>
            <person name="Andreopoulos B."/>
            <person name="Lipzen A."/>
            <person name="Chen C."/>
            <person name="Yanf M."/>
            <person name="Daum C."/>
            <person name="Ng V."/>
            <person name="Clum A."/>
            <person name="Steindorff A."/>
            <person name="Ohm R."/>
            <person name="Martin F."/>
            <person name="Silar P."/>
            <person name="Natvig D."/>
            <person name="Lalanne C."/>
            <person name="Gautier V."/>
            <person name="Ament-Velasquez S.L."/>
            <person name="Kruys A."/>
            <person name="Hutchinson M.I."/>
            <person name="Powell A.J."/>
            <person name="Barry K."/>
            <person name="Miller A.N."/>
            <person name="Grigoriev I.V."/>
            <person name="Debuchy R."/>
            <person name="Gladieux P."/>
            <person name="Thoren M.H."/>
            <person name="Johannesson H."/>
        </authorList>
    </citation>
    <scope>NUCLEOTIDE SEQUENCE</scope>
    <source>
        <strain evidence="4">CBS 333.67</strain>
    </source>
</reference>
<dbReference type="PROSITE" id="PS50888">
    <property type="entry name" value="BHLH"/>
    <property type="match status" value="1"/>
</dbReference>
<evidence type="ECO:0000259" key="3">
    <source>
        <dbReference type="PROSITE" id="PS50888"/>
    </source>
</evidence>
<dbReference type="AlphaFoldDB" id="A0AAJ0GWM2"/>
<proteinExistence type="predicted"/>
<organism evidence="4 5">
    <name type="scientific">Chaetomium strumarium</name>
    <dbReference type="NCBI Taxonomy" id="1170767"/>
    <lineage>
        <taxon>Eukaryota</taxon>
        <taxon>Fungi</taxon>
        <taxon>Dikarya</taxon>
        <taxon>Ascomycota</taxon>
        <taxon>Pezizomycotina</taxon>
        <taxon>Sordariomycetes</taxon>
        <taxon>Sordariomycetidae</taxon>
        <taxon>Sordariales</taxon>
        <taxon>Chaetomiaceae</taxon>
        <taxon>Chaetomium</taxon>
    </lineage>
</organism>
<feature type="domain" description="BHLH" evidence="3">
    <location>
        <begin position="196"/>
        <end position="264"/>
    </location>
</feature>
<keyword evidence="5" id="KW-1185">Reference proteome</keyword>
<gene>
    <name evidence="4" type="ORF">B0T15DRAFT_178488</name>
</gene>
<evidence type="ECO:0000313" key="4">
    <source>
        <dbReference type="EMBL" id="KAK3307437.1"/>
    </source>
</evidence>
<feature type="coiled-coil region" evidence="1">
    <location>
        <begin position="254"/>
        <end position="281"/>
    </location>
</feature>